<dbReference type="Pfam" id="PF20990">
    <property type="entry name" value="DUF2207_C"/>
    <property type="match status" value="1"/>
</dbReference>
<evidence type="ECO:0000313" key="8">
    <source>
        <dbReference type="Proteomes" id="UP000263928"/>
    </source>
</evidence>
<keyword evidence="2" id="KW-1133">Transmembrane helix</keyword>
<dbReference type="Proteomes" id="UP000279336">
    <property type="component" value="Unassembled WGS sequence"/>
</dbReference>
<dbReference type="Pfam" id="PF09972">
    <property type="entry name" value="DUF2207"/>
    <property type="match status" value="1"/>
</dbReference>
<reference evidence="6 9" key="3">
    <citation type="submission" date="2018-10" db="EMBL/GenBank/DDBJ databases">
        <title>Propionibacterium australiense Genome Sequencing and Assembly.</title>
        <authorList>
            <person name="Bernier A.-M."/>
            <person name="Bernard K."/>
        </authorList>
    </citation>
    <scope>NUCLEOTIDE SEQUENCE [LARGE SCALE GENOMIC DNA]</scope>
    <source>
        <strain evidence="6 9">NML98A078</strain>
    </source>
</reference>
<feature type="compositionally biased region" description="Gly residues" evidence="1">
    <location>
        <begin position="606"/>
        <end position="640"/>
    </location>
</feature>
<dbReference type="InterPro" id="IPR018702">
    <property type="entry name" value="DUF2207"/>
</dbReference>
<keyword evidence="2" id="KW-0472">Membrane</keyword>
<feature type="domain" description="DUF2207" evidence="4">
    <location>
        <begin position="36"/>
        <end position="228"/>
    </location>
</feature>
<feature type="transmembrane region" description="Helical" evidence="2">
    <location>
        <begin position="441"/>
        <end position="463"/>
    </location>
</feature>
<feature type="transmembrane region" description="Helical" evidence="2">
    <location>
        <begin position="253"/>
        <end position="275"/>
    </location>
</feature>
<evidence type="ECO:0000256" key="2">
    <source>
        <dbReference type="SAM" id="Phobius"/>
    </source>
</evidence>
<evidence type="ECO:0000313" key="6">
    <source>
        <dbReference type="EMBL" id="RLP08907.1"/>
    </source>
</evidence>
<accession>A0A383S344</accession>
<proteinExistence type="predicted"/>
<feature type="transmembrane region" description="Helical" evidence="2">
    <location>
        <begin position="475"/>
        <end position="495"/>
    </location>
</feature>
<reference evidence="7" key="1">
    <citation type="submission" date="2018-08" db="EMBL/GenBank/DDBJ databases">
        <authorList>
            <person name="Ferrada E.E."/>
            <person name="Latorre B.A."/>
        </authorList>
    </citation>
    <scope>NUCLEOTIDE SEQUENCE [LARGE SCALE GENOMIC DNA]</scope>
    <source>
        <strain evidence="7">Propionibacterium_australiense1</strain>
    </source>
</reference>
<keyword evidence="3" id="KW-0732">Signal</keyword>
<protein>
    <submittedName>
        <fullName evidence="6">DUF2207 domain-containing protein</fullName>
    </submittedName>
    <submittedName>
        <fullName evidence="7">Predicted membrane protein (DUF2207)</fullName>
    </submittedName>
</protein>
<evidence type="ECO:0000259" key="5">
    <source>
        <dbReference type="Pfam" id="PF20990"/>
    </source>
</evidence>
<evidence type="ECO:0000313" key="9">
    <source>
        <dbReference type="Proteomes" id="UP000279336"/>
    </source>
</evidence>
<evidence type="ECO:0000313" key="7">
    <source>
        <dbReference type="EMBL" id="SYZ32458.1"/>
    </source>
</evidence>
<dbReference type="EMBL" id="UNQJ01000001">
    <property type="protein sequence ID" value="SYZ32458.1"/>
    <property type="molecule type" value="Genomic_DNA"/>
</dbReference>
<dbReference type="AlphaFoldDB" id="A0A383S344"/>
<dbReference type="RefSeq" id="WP_119160805.1">
    <property type="nucleotide sequence ID" value="NZ_RCIV01000002.1"/>
</dbReference>
<reference evidence="8" key="2">
    <citation type="submission" date="2018-08" db="EMBL/GenBank/DDBJ databases">
        <authorList>
            <person name="Hornung B."/>
        </authorList>
    </citation>
    <scope>NUCLEOTIDE SEQUENCE [LARGE SCALE GENOMIC DNA]</scope>
</reference>
<evidence type="ECO:0000259" key="4">
    <source>
        <dbReference type="Pfam" id="PF09972"/>
    </source>
</evidence>
<dbReference type="InterPro" id="IPR048389">
    <property type="entry name" value="YciQ-like_C"/>
</dbReference>
<evidence type="ECO:0000256" key="1">
    <source>
        <dbReference type="SAM" id="MobiDB-lite"/>
    </source>
</evidence>
<keyword evidence="2" id="KW-0812">Transmembrane</keyword>
<organism evidence="7 8">
    <name type="scientific">Propionibacterium australiense</name>
    <dbReference type="NCBI Taxonomy" id="119981"/>
    <lineage>
        <taxon>Bacteria</taxon>
        <taxon>Bacillati</taxon>
        <taxon>Actinomycetota</taxon>
        <taxon>Actinomycetes</taxon>
        <taxon>Propionibacteriales</taxon>
        <taxon>Propionibacteriaceae</taxon>
        <taxon>Propionibacterium</taxon>
    </lineage>
</organism>
<name>A0A383S344_9ACTN</name>
<feature type="domain" description="Predicted membrane protein YciQ-like C-terminal" evidence="5">
    <location>
        <begin position="316"/>
        <end position="557"/>
    </location>
</feature>
<feature type="region of interest" description="Disordered" evidence="1">
    <location>
        <begin position="601"/>
        <end position="640"/>
    </location>
</feature>
<feature type="chain" id="PRO_5036072794" evidence="3">
    <location>
        <begin position="31"/>
        <end position="640"/>
    </location>
</feature>
<evidence type="ECO:0000256" key="3">
    <source>
        <dbReference type="SAM" id="SignalP"/>
    </source>
</evidence>
<keyword evidence="8" id="KW-1185">Reference proteome</keyword>
<dbReference type="Proteomes" id="UP000263928">
    <property type="component" value="Unassembled WGS sequence"/>
</dbReference>
<dbReference type="EMBL" id="RCIW01000012">
    <property type="protein sequence ID" value="RLP08907.1"/>
    <property type="molecule type" value="Genomic_DNA"/>
</dbReference>
<sequence length="640" mass="68396">MRRTPKALVVFVLGLLVLVASWSAPQAAVADTSDRVDSWRIDYTVDPDGLLHVSETLVWRFGSGSGRHGIERDLLVREPWGEDGKQDVVYEISDIAVSSPDASARFTTRTSGEREGERTRHLVVTIGDRAKRITSATATYTISYTVAGALRTSGDYDELYWDALGPDTPPVNDLRVNVDVPGGAQQVVCFAGPIGSADACDAATISNGTARFTHRAKASGENLTIGVMIAPGRVSDNQPHLEKAAVSTATRTGWQMALAGTLSSVLGALGVYGFARKRRDERFTGAAPGAIPEAPERAATEKLSRRARSAVIPVQFAPPQMPVAMAGLLIDGRVGARETTATIVDLAVRGVLQLRSDDGIRARLVNPGLLREDYERQLVADVFGTAAQTTDPRWVFEKRLDESGQLEAANKRLSLSVAGRARTLGLLKHAGVVGETGRTDIAIAAAVMVCVMCLQWILGVALFQGMNVLTVLPGLRYPFLVGSAVVPLAVVYLIGRKVVSRRGQRTALGSALTDQAEGFREYLGTAEADQIRFEEGQDIFGQYLPWAIVFDLTDRWAQICERLVDTGRIAPAVPSWYYGNPAGFSRTTFARSVGRVNRTGYTRSGTGYGSGRGGGTSRGSSFRGGGRAGRGGGGGGARGW</sequence>
<feature type="signal peptide" evidence="3">
    <location>
        <begin position="1"/>
        <end position="30"/>
    </location>
</feature>
<gene>
    <name evidence="6" type="ORF">D7U36_08850</name>
    <name evidence="7" type="ORF">PROPAUS_0337</name>
</gene>